<keyword evidence="6" id="KW-1185">Reference proteome</keyword>
<evidence type="ECO:0000259" key="4">
    <source>
        <dbReference type="Pfam" id="PF00930"/>
    </source>
</evidence>
<dbReference type="EMBL" id="BDCR01000004">
    <property type="protein sequence ID" value="GAT64111.1"/>
    <property type="molecule type" value="Genomic_DNA"/>
</dbReference>
<keyword evidence="1" id="KW-0325">Glycoprotein</keyword>
<comment type="caution">
    <text evidence="5">The sequence shown here is derived from an EMBL/GenBank/DDBJ whole genome shotgun (WGS) entry which is preliminary data.</text>
</comment>
<dbReference type="RefSeq" id="WP_068705909.1">
    <property type="nucleotide sequence ID" value="NZ_BDCR01000004.1"/>
</dbReference>
<dbReference type="GO" id="GO:0006508">
    <property type="term" value="P:proteolysis"/>
    <property type="evidence" value="ECO:0007669"/>
    <property type="project" value="InterPro"/>
</dbReference>
<dbReference type="InterPro" id="IPR001375">
    <property type="entry name" value="Peptidase_S9_cat"/>
</dbReference>
<dbReference type="Gene3D" id="3.40.50.1820">
    <property type="entry name" value="alpha/beta hydrolase"/>
    <property type="match status" value="1"/>
</dbReference>
<dbReference type="SUPFAM" id="SSF53474">
    <property type="entry name" value="alpha/beta-Hydrolases"/>
    <property type="match status" value="1"/>
</dbReference>
<proteinExistence type="predicted"/>
<protein>
    <submittedName>
        <fullName evidence="5">Dipeptidyl-peptidase-4</fullName>
    </submittedName>
</protein>
<sequence length="730" mass="83170">MFRITSLLVLLLSCCFSSFAQNTSDDSFLRQIVSGHFRPKQIQELRSMRNGEFYTQMSDSGKLVLKYSFKTGRVVDTLFNIRRVINCPIKYIEGYELDSAEVKMLVYLNSKKTYRRAFAADYYVYDIKRRNMKPVSEGGPQQAATFSPNGRMVVFARNNNLYLNKLDYGTEIAMTKDGEENKIINGMPDWLYEEEFDCTKLFVWSPDSKLVAFVRLDLNNVQSYSYIRYKGSNPEFANAAEYPEVVTFKYSKAGTPIPQASVQVYDTYYKTIKKMNLGSDLDAYYPKLVWGNKMEELAIPKFGRDQTRLELFFANPRSTVSKLILTDKSSSYVDYENLNYFRFLPDGHHFTFVSEKDGYRHAYLYNTNGVLAQQLTKGKFDVTNFYGYDEVKRASYFQAAEVSSTGRDIYTVDAKGIMKRLSNGKGSHSATFSNDFSYFIDQSSSWNSPDEFVLYNHLGQPVRTLEANSALKKDFAALGLPKKEPFTCTAADGTPLNGWIVKPVNAGNGAKLPVLLVQYSGPDSQEATDKWKVDWEYYLASNGYAVVCVDGRGTAARGERFRKCTYEQLGNIESQDQIAVAKYVGTLPFADKSRIGIWGWSYGGFMTLMCMTTSDVFKAGVSVAPVTDWHFYDAAYTERFMKTPQENEDGYTKNSPLNNAANLQGSLLIVCGLADDNVHPQNTFEFVEKLVQANKQFEMQTYTNRNHSIYGGNTRFHLYKRMTDFLKKNL</sequence>
<dbReference type="Gene3D" id="2.140.10.30">
    <property type="entry name" value="Dipeptidylpeptidase IV, N-terminal domain"/>
    <property type="match status" value="1"/>
</dbReference>
<evidence type="ECO:0000313" key="6">
    <source>
        <dbReference type="Proteomes" id="UP000076586"/>
    </source>
</evidence>
<organism evidence="5 6">
    <name type="scientific">Paludibacter jiangxiensis</name>
    <dbReference type="NCBI Taxonomy" id="681398"/>
    <lineage>
        <taxon>Bacteria</taxon>
        <taxon>Pseudomonadati</taxon>
        <taxon>Bacteroidota</taxon>
        <taxon>Bacteroidia</taxon>
        <taxon>Bacteroidales</taxon>
        <taxon>Paludibacteraceae</taxon>
        <taxon>Paludibacter</taxon>
    </lineage>
</organism>
<dbReference type="GO" id="GO:0008239">
    <property type="term" value="F:dipeptidyl-peptidase activity"/>
    <property type="evidence" value="ECO:0007669"/>
    <property type="project" value="TreeGrafter"/>
</dbReference>
<dbReference type="AlphaFoldDB" id="A0A171AQE6"/>
<evidence type="ECO:0000313" key="5">
    <source>
        <dbReference type="EMBL" id="GAT64111.1"/>
    </source>
</evidence>
<dbReference type="Pfam" id="PF00930">
    <property type="entry name" value="DPPIV_N"/>
    <property type="match status" value="1"/>
</dbReference>
<reference evidence="6" key="1">
    <citation type="submission" date="2016-04" db="EMBL/GenBank/DDBJ databases">
        <title>Draft genome sequence of Paludibacter jiangxiensis strain NM7.</title>
        <authorList>
            <person name="Qiu Y."/>
            <person name="Matsuura N."/>
            <person name="Ohashi A."/>
            <person name="Tourlousse M.D."/>
            <person name="Sekiguchi Y."/>
        </authorList>
    </citation>
    <scope>NUCLEOTIDE SEQUENCE [LARGE SCALE GENOMIC DNA]</scope>
    <source>
        <strain evidence="6">NM7</strain>
    </source>
</reference>
<dbReference type="Pfam" id="PF00326">
    <property type="entry name" value="Peptidase_S9"/>
    <property type="match status" value="1"/>
</dbReference>
<accession>A0A171AQE6</accession>
<reference evidence="6" key="2">
    <citation type="journal article" date="2017" name="Genome Announc.">
        <title>Draft genome sequence of Paludibacter jiangxiensis NM7(T), a propionate-producing fermentative bacterium.</title>
        <authorList>
            <person name="Qiu Y.-L."/>
            <person name="Tourlousse D.M."/>
            <person name="Matsuura N."/>
            <person name="Ohashi A."/>
            <person name="Sekiguchi Y."/>
        </authorList>
    </citation>
    <scope>NUCLEOTIDE SEQUENCE [LARGE SCALE GENOMIC DNA]</scope>
    <source>
        <strain evidence="6">NM7</strain>
    </source>
</reference>
<keyword evidence="2" id="KW-0732">Signal</keyword>
<evidence type="ECO:0000256" key="1">
    <source>
        <dbReference type="ARBA" id="ARBA00023180"/>
    </source>
</evidence>
<name>A0A171AQE6_9BACT</name>
<dbReference type="InterPro" id="IPR029058">
    <property type="entry name" value="AB_hydrolase_fold"/>
</dbReference>
<feature type="signal peptide" evidence="2">
    <location>
        <begin position="1"/>
        <end position="20"/>
    </location>
</feature>
<feature type="domain" description="Peptidase S9 prolyl oligopeptidase catalytic" evidence="3">
    <location>
        <begin position="531"/>
        <end position="730"/>
    </location>
</feature>
<dbReference type="SUPFAM" id="SSF82171">
    <property type="entry name" value="DPP6 N-terminal domain-like"/>
    <property type="match status" value="1"/>
</dbReference>
<evidence type="ECO:0000259" key="3">
    <source>
        <dbReference type="Pfam" id="PF00326"/>
    </source>
</evidence>
<evidence type="ECO:0000256" key="2">
    <source>
        <dbReference type="SAM" id="SignalP"/>
    </source>
</evidence>
<dbReference type="PANTHER" id="PTHR11731">
    <property type="entry name" value="PROTEASE FAMILY S9B,C DIPEPTIDYL-PEPTIDASE IV-RELATED"/>
    <property type="match status" value="1"/>
</dbReference>
<dbReference type="InterPro" id="IPR002469">
    <property type="entry name" value="Peptidase_S9B_N"/>
</dbReference>
<dbReference type="FunFam" id="3.40.50.1820:FF:000003">
    <property type="entry name" value="Dipeptidyl peptidase 4"/>
    <property type="match status" value="1"/>
</dbReference>
<feature type="chain" id="PRO_5007905357" evidence="2">
    <location>
        <begin position="21"/>
        <end position="730"/>
    </location>
</feature>
<feature type="domain" description="Dipeptidylpeptidase IV N-terminal" evidence="4">
    <location>
        <begin position="103"/>
        <end position="449"/>
    </location>
</feature>
<dbReference type="GO" id="GO:0008236">
    <property type="term" value="F:serine-type peptidase activity"/>
    <property type="evidence" value="ECO:0007669"/>
    <property type="project" value="InterPro"/>
</dbReference>
<dbReference type="PANTHER" id="PTHR11731:SF193">
    <property type="entry name" value="DIPEPTIDYL PEPTIDASE 9"/>
    <property type="match status" value="1"/>
</dbReference>
<dbReference type="STRING" id="681398.PJIAN_4659"/>
<dbReference type="Proteomes" id="UP000076586">
    <property type="component" value="Unassembled WGS sequence"/>
</dbReference>
<dbReference type="InterPro" id="IPR050278">
    <property type="entry name" value="Serine_Prot_S9B/DPPIV"/>
</dbReference>
<gene>
    <name evidence="5" type="ORF">PJIAN_4659</name>
</gene>